<evidence type="ECO:0000313" key="1">
    <source>
        <dbReference type="EMBL" id="KAK0454270.1"/>
    </source>
</evidence>
<dbReference type="GeneID" id="85366335"/>
<dbReference type="RefSeq" id="XP_060328658.1">
    <property type="nucleotide sequence ID" value="XM_060482787.1"/>
</dbReference>
<sequence length="75" mass="8519">MAFNACGIAAWDVAFWFWLGIRGCRAPLLLRGGQFFAFWFFASPCCAARRVDLHMFSPADINAYIYVICRGFGEQ</sequence>
<name>A0AA39K4B3_ARMTA</name>
<dbReference type="AlphaFoldDB" id="A0AA39K4B3"/>
<organism evidence="1 2">
    <name type="scientific">Armillaria tabescens</name>
    <name type="common">Ringless honey mushroom</name>
    <name type="synonym">Agaricus tabescens</name>
    <dbReference type="NCBI Taxonomy" id="1929756"/>
    <lineage>
        <taxon>Eukaryota</taxon>
        <taxon>Fungi</taxon>
        <taxon>Dikarya</taxon>
        <taxon>Basidiomycota</taxon>
        <taxon>Agaricomycotina</taxon>
        <taxon>Agaricomycetes</taxon>
        <taxon>Agaricomycetidae</taxon>
        <taxon>Agaricales</taxon>
        <taxon>Marasmiineae</taxon>
        <taxon>Physalacriaceae</taxon>
        <taxon>Desarmillaria</taxon>
    </lineage>
</organism>
<protein>
    <submittedName>
        <fullName evidence="1">Uncharacterized protein</fullName>
    </submittedName>
</protein>
<dbReference type="Proteomes" id="UP001175211">
    <property type="component" value="Unassembled WGS sequence"/>
</dbReference>
<evidence type="ECO:0000313" key="2">
    <source>
        <dbReference type="Proteomes" id="UP001175211"/>
    </source>
</evidence>
<comment type="caution">
    <text evidence="1">The sequence shown here is derived from an EMBL/GenBank/DDBJ whole genome shotgun (WGS) entry which is preliminary data.</text>
</comment>
<keyword evidence="2" id="KW-1185">Reference proteome</keyword>
<proteinExistence type="predicted"/>
<gene>
    <name evidence="1" type="ORF">EV420DRAFT_606928</name>
</gene>
<dbReference type="EMBL" id="JAUEPS010000027">
    <property type="protein sequence ID" value="KAK0454270.1"/>
    <property type="molecule type" value="Genomic_DNA"/>
</dbReference>
<accession>A0AA39K4B3</accession>
<reference evidence="1" key="1">
    <citation type="submission" date="2023-06" db="EMBL/GenBank/DDBJ databases">
        <authorList>
            <consortium name="Lawrence Berkeley National Laboratory"/>
            <person name="Ahrendt S."/>
            <person name="Sahu N."/>
            <person name="Indic B."/>
            <person name="Wong-Bajracharya J."/>
            <person name="Merenyi Z."/>
            <person name="Ke H.-M."/>
            <person name="Monk M."/>
            <person name="Kocsube S."/>
            <person name="Drula E."/>
            <person name="Lipzen A."/>
            <person name="Balint B."/>
            <person name="Henrissat B."/>
            <person name="Andreopoulos B."/>
            <person name="Martin F.M."/>
            <person name="Harder C.B."/>
            <person name="Rigling D."/>
            <person name="Ford K.L."/>
            <person name="Foster G.D."/>
            <person name="Pangilinan J."/>
            <person name="Papanicolaou A."/>
            <person name="Barry K."/>
            <person name="LaButti K."/>
            <person name="Viragh M."/>
            <person name="Koriabine M."/>
            <person name="Yan M."/>
            <person name="Riley R."/>
            <person name="Champramary S."/>
            <person name="Plett K.L."/>
            <person name="Tsai I.J."/>
            <person name="Slot J."/>
            <person name="Sipos G."/>
            <person name="Plett J."/>
            <person name="Nagy L.G."/>
            <person name="Grigoriev I.V."/>
        </authorList>
    </citation>
    <scope>NUCLEOTIDE SEQUENCE</scope>
    <source>
        <strain evidence="1">CCBAS 213</strain>
    </source>
</reference>